<evidence type="ECO:0000256" key="4">
    <source>
        <dbReference type="PROSITE-ProRule" id="PRU00175"/>
    </source>
</evidence>
<dbReference type="PANTHER" id="PTHR22763:SF183">
    <property type="entry name" value="RING-TYPE DOMAIN-CONTAINING PROTEIN"/>
    <property type="match status" value="1"/>
</dbReference>
<proteinExistence type="predicted"/>
<evidence type="ECO:0000313" key="8">
    <source>
        <dbReference type="Proteomes" id="UP001497623"/>
    </source>
</evidence>
<dbReference type="GO" id="GO:0043161">
    <property type="term" value="P:proteasome-mediated ubiquitin-dependent protein catabolic process"/>
    <property type="evidence" value="ECO:0007669"/>
    <property type="project" value="TreeGrafter"/>
</dbReference>
<keyword evidence="3" id="KW-0862">Zinc</keyword>
<evidence type="ECO:0000256" key="3">
    <source>
        <dbReference type="ARBA" id="ARBA00022833"/>
    </source>
</evidence>
<keyword evidence="5" id="KW-1133">Transmembrane helix</keyword>
<dbReference type="SMART" id="SM00184">
    <property type="entry name" value="RING"/>
    <property type="match status" value="1"/>
</dbReference>
<dbReference type="InterPro" id="IPR013083">
    <property type="entry name" value="Znf_RING/FYVE/PHD"/>
</dbReference>
<dbReference type="SUPFAM" id="SSF57850">
    <property type="entry name" value="RING/U-box"/>
    <property type="match status" value="1"/>
</dbReference>
<organism evidence="7 8">
    <name type="scientific">Meganyctiphanes norvegica</name>
    <name type="common">Northern krill</name>
    <name type="synonym">Thysanopoda norvegica</name>
    <dbReference type="NCBI Taxonomy" id="48144"/>
    <lineage>
        <taxon>Eukaryota</taxon>
        <taxon>Metazoa</taxon>
        <taxon>Ecdysozoa</taxon>
        <taxon>Arthropoda</taxon>
        <taxon>Crustacea</taxon>
        <taxon>Multicrustacea</taxon>
        <taxon>Malacostraca</taxon>
        <taxon>Eumalacostraca</taxon>
        <taxon>Eucarida</taxon>
        <taxon>Euphausiacea</taxon>
        <taxon>Euphausiidae</taxon>
        <taxon>Meganyctiphanes</taxon>
    </lineage>
</organism>
<protein>
    <recommendedName>
        <fullName evidence="6">RING-type domain-containing protein</fullName>
    </recommendedName>
</protein>
<reference evidence="7 8" key="1">
    <citation type="submission" date="2024-05" db="EMBL/GenBank/DDBJ databases">
        <authorList>
            <person name="Wallberg A."/>
        </authorList>
    </citation>
    <scope>NUCLEOTIDE SEQUENCE [LARGE SCALE GENOMIC DNA]</scope>
</reference>
<feature type="transmembrane region" description="Helical" evidence="5">
    <location>
        <begin position="16"/>
        <end position="45"/>
    </location>
</feature>
<dbReference type="Proteomes" id="UP001497623">
    <property type="component" value="Unassembled WGS sequence"/>
</dbReference>
<dbReference type="InterPro" id="IPR050731">
    <property type="entry name" value="HRD1_E3_ubiq-ligases"/>
</dbReference>
<keyword evidence="8" id="KW-1185">Reference proteome</keyword>
<accession>A0AAV2QIY6</accession>
<dbReference type="Gene3D" id="3.30.40.10">
    <property type="entry name" value="Zinc/RING finger domain, C3HC4 (zinc finger)"/>
    <property type="match status" value="1"/>
</dbReference>
<name>A0AAV2QIY6_MEGNR</name>
<comment type="caution">
    <text evidence="7">The sequence shown here is derived from an EMBL/GenBank/DDBJ whole genome shotgun (WGS) entry which is preliminary data.</text>
</comment>
<evidence type="ECO:0000256" key="1">
    <source>
        <dbReference type="ARBA" id="ARBA00022723"/>
    </source>
</evidence>
<dbReference type="Pfam" id="PF13639">
    <property type="entry name" value="zf-RING_2"/>
    <property type="match status" value="1"/>
</dbReference>
<evidence type="ECO:0000256" key="2">
    <source>
        <dbReference type="ARBA" id="ARBA00022771"/>
    </source>
</evidence>
<dbReference type="AlphaFoldDB" id="A0AAV2QIY6"/>
<dbReference type="PANTHER" id="PTHR22763">
    <property type="entry name" value="RING ZINC FINGER PROTEIN"/>
    <property type="match status" value="1"/>
</dbReference>
<sequence>MVSFQLMILMGKMFPWWSLVILGFYGIAKCCIVTITLLVTCIWHCKQHCFGSFSKDKTDTNVNGSWLPTISRSLDGNNCNAEASRRTNHQESVPKSIELGVPYLGAHKAQLDGHPLYAHNGPKKNHMYACNESKYPVCVLNGPENPVEQFNGPKYPVYAHNGPTSEAVSKTSLTYGPVSKILPAQTGSGNTDSTYSEWQGMQEQAQKEMVTKEQSAKELATKKLAPEDQCSICLEALVTRPTGTLTCEHVFHERCIRNWLERQSSCPNCRKIANISYISYITEINPSQGSIISHD</sequence>
<dbReference type="InterPro" id="IPR001841">
    <property type="entry name" value="Znf_RING"/>
</dbReference>
<dbReference type="PROSITE" id="PS50089">
    <property type="entry name" value="ZF_RING_2"/>
    <property type="match status" value="1"/>
</dbReference>
<keyword evidence="5" id="KW-0812">Transmembrane</keyword>
<evidence type="ECO:0000256" key="5">
    <source>
        <dbReference type="SAM" id="Phobius"/>
    </source>
</evidence>
<keyword evidence="5" id="KW-0472">Membrane</keyword>
<dbReference type="GO" id="GO:0012505">
    <property type="term" value="C:endomembrane system"/>
    <property type="evidence" value="ECO:0007669"/>
    <property type="project" value="TreeGrafter"/>
</dbReference>
<dbReference type="GO" id="GO:0008270">
    <property type="term" value="F:zinc ion binding"/>
    <property type="evidence" value="ECO:0007669"/>
    <property type="project" value="UniProtKB-KW"/>
</dbReference>
<keyword evidence="1" id="KW-0479">Metal-binding</keyword>
<evidence type="ECO:0000313" key="7">
    <source>
        <dbReference type="EMBL" id="CAL4082635.1"/>
    </source>
</evidence>
<dbReference type="EMBL" id="CAXKWB010006398">
    <property type="protein sequence ID" value="CAL4082635.1"/>
    <property type="molecule type" value="Genomic_DNA"/>
</dbReference>
<gene>
    <name evidence="7" type="ORF">MNOR_LOCUS11953</name>
</gene>
<keyword evidence="2 4" id="KW-0863">Zinc-finger</keyword>
<evidence type="ECO:0000259" key="6">
    <source>
        <dbReference type="PROSITE" id="PS50089"/>
    </source>
</evidence>
<dbReference type="GO" id="GO:0061630">
    <property type="term" value="F:ubiquitin protein ligase activity"/>
    <property type="evidence" value="ECO:0007669"/>
    <property type="project" value="TreeGrafter"/>
</dbReference>
<feature type="domain" description="RING-type" evidence="6">
    <location>
        <begin position="230"/>
        <end position="270"/>
    </location>
</feature>